<accession>A0AAD5R7K6</accession>
<comment type="caution">
    <text evidence="1">The sequence shown here is derived from an EMBL/GenBank/DDBJ whole genome shotgun (WGS) entry which is preliminary data.</text>
</comment>
<evidence type="ECO:0000313" key="1">
    <source>
        <dbReference type="EMBL" id="KAJ1370952.1"/>
    </source>
</evidence>
<dbReference type="Proteomes" id="UP001196413">
    <property type="component" value="Unassembled WGS sequence"/>
</dbReference>
<protein>
    <submittedName>
        <fullName evidence="1">Uncharacterized protein</fullName>
    </submittedName>
</protein>
<sequence>NTRNFTVSGFNLYVSMVYSEDTSVRTRSLIFSNSKVAALFLPDAAITSILDQLKVRISYEPQECKDATTFTDQLKDVQMADVKPPHCIIVASTVTALCDKKAKCEPSAGTGIQSIADNVTTLSGILTTTNIIVANWSRSMWQSIVNRAIRMLASGPFGSHFFTATAIVS</sequence>
<dbReference type="AlphaFoldDB" id="A0AAD5R7K6"/>
<dbReference type="EMBL" id="JAHQIW010006885">
    <property type="protein sequence ID" value="KAJ1370952.1"/>
    <property type="molecule type" value="Genomic_DNA"/>
</dbReference>
<evidence type="ECO:0000313" key="2">
    <source>
        <dbReference type="Proteomes" id="UP001196413"/>
    </source>
</evidence>
<gene>
    <name evidence="1" type="ORF">KIN20_032790</name>
</gene>
<organism evidence="1 2">
    <name type="scientific">Parelaphostrongylus tenuis</name>
    <name type="common">Meningeal worm</name>
    <dbReference type="NCBI Taxonomy" id="148309"/>
    <lineage>
        <taxon>Eukaryota</taxon>
        <taxon>Metazoa</taxon>
        <taxon>Ecdysozoa</taxon>
        <taxon>Nematoda</taxon>
        <taxon>Chromadorea</taxon>
        <taxon>Rhabditida</taxon>
        <taxon>Rhabditina</taxon>
        <taxon>Rhabditomorpha</taxon>
        <taxon>Strongyloidea</taxon>
        <taxon>Metastrongylidae</taxon>
        <taxon>Parelaphostrongylus</taxon>
    </lineage>
</organism>
<keyword evidence="2" id="KW-1185">Reference proteome</keyword>
<name>A0AAD5R7K6_PARTN</name>
<feature type="non-terminal residue" evidence="1">
    <location>
        <position position="1"/>
    </location>
</feature>
<reference evidence="1" key="1">
    <citation type="submission" date="2021-06" db="EMBL/GenBank/DDBJ databases">
        <title>Parelaphostrongylus tenuis whole genome reference sequence.</title>
        <authorList>
            <person name="Garwood T.J."/>
            <person name="Larsen P.A."/>
            <person name="Fountain-Jones N.M."/>
            <person name="Garbe J.R."/>
            <person name="Macchietto M.G."/>
            <person name="Kania S.A."/>
            <person name="Gerhold R.W."/>
            <person name="Richards J.E."/>
            <person name="Wolf T.M."/>
        </authorList>
    </citation>
    <scope>NUCLEOTIDE SEQUENCE</scope>
    <source>
        <strain evidence="1">MNPRO001-30</strain>
        <tissue evidence="1">Meninges</tissue>
    </source>
</reference>
<proteinExistence type="predicted"/>